<protein>
    <submittedName>
        <fullName evidence="3">Cysteine hydrolase</fullName>
    </submittedName>
</protein>
<dbReference type="RefSeq" id="WP_163162871.1">
    <property type="nucleotide sequence ID" value="NZ_VKHP01000391.1"/>
</dbReference>
<dbReference type="EMBL" id="VKHP01000391">
    <property type="protein sequence ID" value="NEV02610.1"/>
    <property type="molecule type" value="Genomic_DNA"/>
</dbReference>
<dbReference type="Proteomes" id="UP000468531">
    <property type="component" value="Unassembled WGS sequence"/>
</dbReference>
<dbReference type="Gene3D" id="3.40.50.850">
    <property type="entry name" value="Isochorismatase-like"/>
    <property type="match status" value="1"/>
</dbReference>
<dbReference type="SUPFAM" id="SSF52499">
    <property type="entry name" value="Isochorismatase-like hydrolases"/>
    <property type="match status" value="1"/>
</dbReference>
<dbReference type="AlphaFoldDB" id="A0A6P1BWV3"/>
<dbReference type="PANTHER" id="PTHR43540">
    <property type="entry name" value="PEROXYUREIDOACRYLATE/UREIDOACRYLATE AMIDOHYDROLASE-RELATED"/>
    <property type="match status" value="1"/>
</dbReference>
<feature type="non-terminal residue" evidence="3">
    <location>
        <position position="132"/>
    </location>
</feature>
<dbReference type="Pfam" id="PF00857">
    <property type="entry name" value="Isochorismatase"/>
    <property type="match status" value="1"/>
</dbReference>
<dbReference type="PANTHER" id="PTHR43540:SF16">
    <property type="entry name" value="ISOCHORISMATASE-LIKE DOMAIN-CONTAINING PROTEIN"/>
    <property type="match status" value="1"/>
</dbReference>
<keyword evidence="4" id="KW-1185">Reference proteome</keyword>
<accession>A0A6P1BWV3</accession>
<dbReference type="InterPro" id="IPR036380">
    <property type="entry name" value="Isochorismatase-like_sf"/>
</dbReference>
<evidence type="ECO:0000256" key="1">
    <source>
        <dbReference type="ARBA" id="ARBA00022801"/>
    </source>
</evidence>
<evidence type="ECO:0000313" key="3">
    <source>
        <dbReference type="EMBL" id="NEV02610.1"/>
    </source>
</evidence>
<gene>
    <name evidence="3" type="ORF">FNJ47_44780</name>
</gene>
<dbReference type="InterPro" id="IPR000868">
    <property type="entry name" value="Isochorismatase-like_dom"/>
</dbReference>
<evidence type="ECO:0000313" key="4">
    <source>
        <dbReference type="Proteomes" id="UP000468531"/>
    </source>
</evidence>
<keyword evidence="1 3" id="KW-0378">Hydrolase</keyword>
<comment type="caution">
    <text evidence="3">The sequence shown here is derived from an EMBL/GenBank/DDBJ whole genome shotgun (WGS) entry which is preliminary data.</text>
</comment>
<dbReference type="InterPro" id="IPR050272">
    <property type="entry name" value="Isochorismatase-like_hydrls"/>
</dbReference>
<reference evidence="3 4" key="1">
    <citation type="journal article" date="2020" name="Arch. Microbiol.">
        <title>Bradyrhizobium uaiense sp. nov., a new highly efficient cowpea symbiont.</title>
        <authorList>
            <person name="Cabral Michel D."/>
            <person name="Azarias Guimaraes A."/>
            <person name="Martins da Costa E."/>
            <person name="Soares de Carvalho T."/>
            <person name="Balsanelli E."/>
            <person name="Willems A."/>
            <person name="Maltempi de Souza E."/>
            <person name="de Souza Moreira F.M."/>
        </authorList>
    </citation>
    <scope>NUCLEOTIDE SEQUENCE [LARGE SCALE GENOMIC DNA]</scope>
    <source>
        <strain evidence="3 4">UFLA 03-164</strain>
    </source>
</reference>
<dbReference type="GO" id="GO:0016787">
    <property type="term" value="F:hydrolase activity"/>
    <property type="evidence" value="ECO:0007669"/>
    <property type="project" value="UniProtKB-KW"/>
</dbReference>
<proteinExistence type="predicted"/>
<sequence length="132" mass="15082">MSEIIYPRERTALLLVDPYNDFLSEGGKVFPRIKPIADEVGLLDNLRQLDRAIRAAGIQVVIVPHRRWEPGDYEGWDHPNPSQRLIMQRHSFARGEWGGEWHPDFAPKPGDLIAAEHWGQSGFANTNLDFLL</sequence>
<evidence type="ECO:0000259" key="2">
    <source>
        <dbReference type="Pfam" id="PF00857"/>
    </source>
</evidence>
<name>A0A6P1BWV3_9BRAD</name>
<organism evidence="3 4">
    <name type="scientific">Bradyrhizobium uaiense</name>
    <dbReference type="NCBI Taxonomy" id="2594946"/>
    <lineage>
        <taxon>Bacteria</taxon>
        <taxon>Pseudomonadati</taxon>
        <taxon>Pseudomonadota</taxon>
        <taxon>Alphaproteobacteria</taxon>
        <taxon>Hyphomicrobiales</taxon>
        <taxon>Nitrobacteraceae</taxon>
        <taxon>Bradyrhizobium</taxon>
    </lineage>
</organism>
<feature type="domain" description="Isochorismatase-like" evidence="2">
    <location>
        <begin position="11"/>
        <end position="132"/>
    </location>
</feature>